<comment type="caution">
    <text evidence="1">The sequence shown here is derived from an EMBL/GenBank/DDBJ whole genome shotgun (WGS) entry which is preliminary data.</text>
</comment>
<accession>A0ACB6R9F4</accession>
<name>A0ACB6R9F4_9PLEO</name>
<organism evidence="1 2">
    <name type="scientific">Lindgomyces ingoldianus</name>
    <dbReference type="NCBI Taxonomy" id="673940"/>
    <lineage>
        <taxon>Eukaryota</taxon>
        <taxon>Fungi</taxon>
        <taxon>Dikarya</taxon>
        <taxon>Ascomycota</taxon>
        <taxon>Pezizomycotina</taxon>
        <taxon>Dothideomycetes</taxon>
        <taxon>Pleosporomycetidae</taxon>
        <taxon>Pleosporales</taxon>
        <taxon>Lindgomycetaceae</taxon>
        <taxon>Lindgomyces</taxon>
    </lineage>
</organism>
<dbReference type="EMBL" id="MU003495">
    <property type="protein sequence ID" value="KAF2475954.1"/>
    <property type="molecule type" value="Genomic_DNA"/>
</dbReference>
<sequence length="337" mass="37794">MALYPSNKDHNTDPIVYATSQAVQGGLGAVPSLNNCNVTVNIFNTCNHVNNELTTIGSRHPSDRRDRDRDIYFWDSHNNTHAMRGFVDTGSDGNFMALGKARLLGYPIETDTGFGFSSADGRNITIVGKFRCSWYINSRSFTEDFFVLRDPPCDVIIGFPRLDQLRLNDTQLLVLVKNFGFKKKEKTEQARIQAEYEKRTEYQERERTARLLEASSPYARPSSGHQSTYTTVTSFHASPAGQTSAARDWIWSEVHKAYYRVTTDNGVPSYEWFHSRRQPAYRASELAHAPNPPSSSTPQPAYPPPLQPLQYASATTQPLSSAPRLPPAMASTVLPDH</sequence>
<dbReference type="Proteomes" id="UP000799755">
    <property type="component" value="Unassembled WGS sequence"/>
</dbReference>
<proteinExistence type="predicted"/>
<keyword evidence="2" id="KW-1185">Reference proteome</keyword>
<protein>
    <submittedName>
        <fullName evidence="1">Uncharacterized protein</fullName>
    </submittedName>
</protein>
<reference evidence="1" key="1">
    <citation type="journal article" date="2020" name="Stud. Mycol.">
        <title>101 Dothideomycetes genomes: a test case for predicting lifestyles and emergence of pathogens.</title>
        <authorList>
            <person name="Haridas S."/>
            <person name="Albert R."/>
            <person name="Binder M."/>
            <person name="Bloem J."/>
            <person name="Labutti K."/>
            <person name="Salamov A."/>
            <person name="Andreopoulos B."/>
            <person name="Baker S."/>
            <person name="Barry K."/>
            <person name="Bills G."/>
            <person name="Bluhm B."/>
            <person name="Cannon C."/>
            <person name="Castanera R."/>
            <person name="Culley D."/>
            <person name="Daum C."/>
            <person name="Ezra D."/>
            <person name="Gonzalez J."/>
            <person name="Henrissat B."/>
            <person name="Kuo A."/>
            <person name="Liang C."/>
            <person name="Lipzen A."/>
            <person name="Lutzoni F."/>
            <person name="Magnuson J."/>
            <person name="Mondo S."/>
            <person name="Nolan M."/>
            <person name="Ohm R."/>
            <person name="Pangilinan J."/>
            <person name="Park H.-J."/>
            <person name="Ramirez L."/>
            <person name="Alfaro M."/>
            <person name="Sun H."/>
            <person name="Tritt A."/>
            <person name="Yoshinaga Y."/>
            <person name="Zwiers L.-H."/>
            <person name="Turgeon B."/>
            <person name="Goodwin S."/>
            <person name="Spatafora J."/>
            <person name="Crous P."/>
            <person name="Grigoriev I."/>
        </authorList>
    </citation>
    <scope>NUCLEOTIDE SEQUENCE</scope>
    <source>
        <strain evidence="1">ATCC 200398</strain>
    </source>
</reference>
<gene>
    <name evidence="1" type="ORF">BDR25DRAFT_300831</name>
</gene>
<evidence type="ECO:0000313" key="2">
    <source>
        <dbReference type="Proteomes" id="UP000799755"/>
    </source>
</evidence>
<evidence type="ECO:0000313" key="1">
    <source>
        <dbReference type="EMBL" id="KAF2475954.1"/>
    </source>
</evidence>